<dbReference type="Pfam" id="PF07833">
    <property type="entry name" value="Cu_amine_oxidN1"/>
    <property type="match status" value="1"/>
</dbReference>
<evidence type="ECO:0000259" key="1">
    <source>
        <dbReference type="Pfam" id="PF07833"/>
    </source>
</evidence>
<evidence type="ECO:0000313" key="2">
    <source>
        <dbReference type="EMBL" id="WRO22415.1"/>
    </source>
</evidence>
<sequence length="258" mass="28798">MNKTLFILLVVIGITVTVTSIADGADGSNIPAIQVIAGSTPQNTVYLDQHPVPEIIDGSVFVPVRQLSDALTLTLSWNEEKQTISLNKSETVLTFALTDKEATVNSGIVNIGNPPVNKDGYTYVPLRFVAEVFHFYIHFEKDFQGQPTVWITPYSLITAKDYTDLTDSYSKTRDITLDYGWQSDLYILNEKEQTFRGIGLGDTFNQVLQSYGVPFQQDLQENKSGTIMYPYLPIPFSEPSAGMLFTFDRGTLVQVLIF</sequence>
<dbReference type="KEGG" id="dbc:MFMK1_002244"/>
<dbReference type="Proteomes" id="UP001329915">
    <property type="component" value="Chromosome"/>
</dbReference>
<evidence type="ECO:0000313" key="3">
    <source>
        <dbReference type="Proteomes" id="UP001329915"/>
    </source>
</evidence>
<dbReference type="Gene3D" id="3.30.457.10">
    <property type="entry name" value="Copper amine oxidase-like, N-terminal domain"/>
    <property type="match status" value="1"/>
</dbReference>
<gene>
    <name evidence="2" type="ORF">MFMK1_002244</name>
</gene>
<feature type="domain" description="Copper amine oxidase-like N-terminal" evidence="1">
    <location>
        <begin position="44"/>
        <end position="140"/>
    </location>
</feature>
<dbReference type="InterPro" id="IPR036582">
    <property type="entry name" value="Mao_N_sf"/>
</dbReference>
<organism evidence="2 3">
    <name type="scientific">Metallumcola ferriviriculae</name>
    <dbReference type="NCBI Taxonomy" id="3039180"/>
    <lineage>
        <taxon>Bacteria</taxon>
        <taxon>Bacillati</taxon>
        <taxon>Bacillota</taxon>
        <taxon>Clostridia</taxon>
        <taxon>Neomoorellales</taxon>
        <taxon>Desulfitibacteraceae</taxon>
        <taxon>Metallumcola</taxon>
    </lineage>
</organism>
<dbReference type="InterPro" id="IPR012854">
    <property type="entry name" value="Cu_amine_oxidase-like_N"/>
</dbReference>
<keyword evidence="3" id="KW-1185">Reference proteome</keyword>
<dbReference type="RefSeq" id="WP_366921828.1">
    <property type="nucleotide sequence ID" value="NZ_CP121694.1"/>
</dbReference>
<dbReference type="AlphaFoldDB" id="A0AAU0UQE4"/>
<protein>
    <submittedName>
        <fullName evidence="2">Copper amine oxidase N-terminal domain-containing protein</fullName>
    </submittedName>
</protein>
<accession>A0AAU0UQE4</accession>
<dbReference type="SUPFAM" id="SSF55383">
    <property type="entry name" value="Copper amine oxidase, domain N"/>
    <property type="match status" value="1"/>
</dbReference>
<dbReference type="EMBL" id="CP121694">
    <property type="protein sequence ID" value="WRO22415.1"/>
    <property type="molecule type" value="Genomic_DNA"/>
</dbReference>
<proteinExistence type="predicted"/>
<name>A0AAU0UQE4_9FIRM</name>
<reference evidence="2 3" key="1">
    <citation type="submission" date="2023-04" db="EMBL/GenBank/DDBJ databases">
        <authorList>
            <person name="Hsu D."/>
        </authorList>
    </citation>
    <scope>NUCLEOTIDE SEQUENCE [LARGE SCALE GENOMIC DNA]</scope>
    <source>
        <strain evidence="2 3">MK1</strain>
    </source>
</reference>